<dbReference type="AlphaFoldDB" id="A0AAD6UCK6"/>
<sequence length="365" mass="40716">MAQTLPQELVDLILCEFKTDIRSERRFIAQCGLICRAWLPSSRYRLFADFELTDRNVKALLRIVETSPFPIPTFIRSLAVSSCQEEDGLLEKPFRKLGPLPQVTTLRVTMDHDVLALNVALLAQRFANLPHLVLHTCKLPISAVFDAVSRFPALKNIGLHWVGFDRDAPPPLRGSRFPSECNTLSLNLMTSDISAFFKAVLSLDTIPVFTSLSVYGADPKEGTSLGDYLRHMGDRLHHFCFERSDSVFDDACTGALSFSTGLRRLDLVVKHAMDVPGIVLRVLIKLHSIHLTAVNVTDTYGNPNVGRVIDERWQAADKELAHARFANLRAFTFEVSPEGRADVSQVPLISMPLAQARGILRISLL</sequence>
<evidence type="ECO:0000313" key="1">
    <source>
        <dbReference type="EMBL" id="KAJ7097281.1"/>
    </source>
</evidence>
<evidence type="ECO:0000313" key="2">
    <source>
        <dbReference type="Proteomes" id="UP001222325"/>
    </source>
</evidence>
<organism evidence="1 2">
    <name type="scientific">Mycena belliarum</name>
    <dbReference type="NCBI Taxonomy" id="1033014"/>
    <lineage>
        <taxon>Eukaryota</taxon>
        <taxon>Fungi</taxon>
        <taxon>Dikarya</taxon>
        <taxon>Basidiomycota</taxon>
        <taxon>Agaricomycotina</taxon>
        <taxon>Agaricomycetes</taxon>
        <taxon>Agaricomycetidae</taxon>
        <taxon>Agaricales</taxon>
        <taxon>Marasmiineae</taxon>
        <taxon>Mycenaceae</taxon>
        <taxon>Mycena</taxon>
    </lineage>
</organism>
<proteinExistence type="predicted"/>
<name>A0AAD6UCK6_9AGAR</name>
<dbReference type="EMBL" id="JARJCN010000010">
    <property type="protein sequence ID" value="KAJ7097281.1"/>
    <property type="molecule type" value="Genomic_DNA"/>
</dbReference>
<accession>A0AAD6UCK6</accession>
<protein>
    <submittedName>
        <fullName evidence="1">Uncharacterized protein</fullName>
    </submittedName>
</protein>
<keyword evidence="2" id="KW-1185">Reference proteome</keyword>
<reference evidence="1" key="1">
    <citation type="submission" date="2023-03" db="EMBL/GenBank/DDBJ databases">
        <title>Massive genome expansion in bonnet fungi (Mycena s.s.) driven by repeated elements and novel gene families across ecological guilds.</title>
        <authorList>
            <consortium name="Lawrence Berkeley National Laboratory"/>
            <person name="Harder C.B."/>
            <person name="Miyauchi S."/>
            <person name="Viragh M."/>
            <person name="Kuo A."/>
            <person name="Thoen E."/>
            <person name="Andreopoulos B."/>
            <person name="Lu D."/>
            <person name="Skrede I."/>
            <person name="Drula E."/>
            <person name="Henrissat B."/>
            <person name="Morin E."/>
            <person name="Kohler A."/>
            <person name="Barry K."/>
            <person name="LaButti K."/>
            <person name="Morin E."/>
            <person name="Salamov A."/>
            <person name="Lipzen A."/>
            <person name="Mereny Z."/>
            <person name="Hegedus B."/>
            <person name="Baldrian P."/>
            <person name="Stursova M."/>
            <person name="Weitz H."/>
            <person name="Taylor A."/>
            <person name="Grigoriev I.V."/>
            <person name="Nagy L.G."/>
            <person name="Martin F."/>
            <person name="Kauserud H."/>
        </authorList>
    </citation>
    <scope>NUCLEOTIDE SEQUENCE</scope>
    <source>
        <strain evidence="1">CBHHK173m</strain>
    </source>
</reference>
<comment type="caution">
    <text evidence="1">The sequence shown here is derived from an EMBL/GenBank/DDBJ whole genome shotgun (WGS) entry which is preliminary data.</text>
</comment>
<gene>
    <name evidence="1" type="ORF">B0H15DRAFT_36203</name>
</gene>
<dbReference type="SUPFAM" id="SSF52047">
    <property type="entry name" value="RNI-like"/>
    <property type="match status" value="1"/>
</dbReference>
<dbReference type="Proteomes" id="UP001222325">
    <property type="component" value="Unassembled WGS sequence"/>
</dbReference>